<evidence type="ECO:0000256" key="1">
    <source>
        <dbReference type="SAM" id="MobiDB-lite"/>
    </source>
</evidence>
<gene>
    <name evidence="2" type="ORF">ACFH04_02480</name>
</gene>
<proteinExistence type="predicted"/>
<dbReference type="RefSeq" id="WP_394316437.1">
    <property type="nucleotide sequence ID" value="NZ_JBHMQV010000001.1"/>
</dbReference>
<accession>A0ABV6T9Z3</accession>
<feature type="region of interest" description="Disordered" evidence="1">
    <location>
        <begin position="27"/>
        <end position="47"/>
    </location>
</feature>
<dbReference type="EMBL" id="JBHMQV010000001">
    <property type="protein sequence ID" value="MFC0842602.1"/>
    <property type="molecule type" value="Genomic_DNA"/>
</dbReference>
<name>A0ABV6T9Z3_9ACTN</name>
<keyword evidence="3" id="KW-1185">Reference proteome</keyword>
<evidence type="ECO:0008006" key="4">
    <source>
        <dbReference type="Google" id="ProtNLM"/>
    </source>
</evidence>
<comment type="caution">
    <text evidence="2">The sequence shown here is derived from an EMBL/GenBank/DDBJ whole genome shotgun (WGS) entry which is preliminary data.</text>
</comment>
<protein>
    <recommendedName>
        <fullName evidence="4">Secreted protein</fullName>
    </recommendedName>
</protein>
<dbReference type="Proteomes" id="UP001589887">
    <property type="component" value="Unassembled WGS sequence"/>
</dbReference>
<sequence>MLSRWLVPLRHTLCGVSGGPCRMSPASHLRLGAPGQAPDGTDKNTGDSLTLHPCSRDGWAFHHADDRLW</sequence>
<evidence type="ECO:0000313" key="2">
    <source>
        <dbReference type="EMBL" id="MFC0842602.1"/>
    </source>
</evidence>
<evidence type="ECO:0000313" key="3">
    <source>
        <dbReference type="Proteomes" id="UP001589887"/>
    </source>
</evidence>
<organism evidence="2 3">
    <name type="scientific">Streptomyces noboritoensis</name>
    <dbReference type="NCBI Taxonomy" id="67337"/>
    <lineage>
        <taxon>Bacteria</taxon>
        <taxon>Bacillati</taxon>
        <taxon>Actinomycetota</taxon>
        <taxon>Actinomycetes</taxon>
        <taxon>Kitasatosporales</taxon>
        <taxon>Streptomycetaceae</taxon>
        <taxon>Streptomyces</taxon>
    </lineage>
</organism>
<reference evidence="2 3" key="1">
    <citation type="submission" date="2024-09" db="EMBL/GenBank/DDBJ databases">
        <authorList>
            <person name="Sun Q."/>
            <person name="Mori K."/>
        </authorList>
    </citation>
    <scope>NUCLEOTIDE SEQUENCE [LARGE SCALE GENOMIC DNA]</scope>
    <source>
        <strain evidence="2 3">JCM 4557</strain>
    </source>
</reference>